<keyword evidence="4" id="KW-0808">Transferase</keyword>
<feature type="non-terminal residue" evidence="9">
    <location>
        <position position="367"/>
    </location>
</feature>
<evidence type="ECO:0000313" key="10">
    <source>
        <dbReference type="Proteomes" id="UP000278143"/>
    </source>
</evidence>
<accession>A0A4P9YWY3</accession>
<dbReference type="AlphaFoldDB" id="A0A4P9YWY3"/>
<dbReference type="GO" id="GO:0003677">
    <property type="term" value="F:DNA binding"/>
    <property type="evidence" value="ECO:0007669"/>
    <property type="project" value="InterPro"/>
</dbReference>
<evidence type="ECO:0000256" key="1">
    <source>
        <dbReference type="ARBA" id="ARBA00006460"/>
    </source>
</evidence>
<dbReference type="PANTHER" id="PTHR19376:SF11">
    <property type="entry name" value="DNA-DIRECTED RNA POLYMERASE I SUBUNIT RPA1"/>
    <property type="match status" value="1"/>
</dbReference>
<dbReference type="EC" id="2.7.7.6" evidence="2"/>
<organism evidence="9 10">
    <name type="scientific">Syncephalis pseudoplumigaleata</name>
    <dbReference type="NCBI Taxonomy" id="1712513"/>
    <lineage>
        <taxon>Eukaryota</taxon>
        <taxon>Fungi</taxon>
        <taxon>Fungi incertae sedis</taxon>
        <taxon>Zoopagomycota</taxon>
        <taxon>Zoopagomycotina</taxon>
        <taxon>Zoopagomycetes</taxon>
        <taxon>Zoopagales</taxon>
        <taxon>Piptocephalidaceae</taxon>
        <taxon>Syncephalis</taxon>
    </lineage>
</organism>
<dbReference type="Proteomes" id="UP000278143">
    <property type="component" value="Unassembled WGS sequence"/>
</dbReference>
<feature type="region of interest" description="Disordered" evidence="7">
    <location>
        <begin position="327"/>
        <end position="367"/>
    </location>
</feature>
<keyword evidence="6" id="KW-0804">Transcription</keyword>
<keyword evidence="10" id="KW-1185">Reference proteome</keyword>
<dbReference type="Gene3D" id="3.30.70.2850">
    <property type="match status" value="1"/>
</dbReference>
<keyword evidence="5" id="KW-0548">Nucleotidyltransferase</keyword>
<comment type="similarity">
    <text evidence="1">Belongs to the RNA polymerase beta' chain family.</text>
</comment>
<evidence type="ECO:0000256" key="4">
    <source>
        <dbReference type="ARBA" id="ARBA00022679"/>
    </source>
</evidence>
<protein>
    <recommendedName>
        <fullName evidence="2">DNA-directed RNA polymerase</fullName>
        <ecNumber evidence="2">2.7.7.6</ecNumber>
    </recommendedName>
</protein>
<reference evidence="10" key="1">
    <citation type="journal article" date="2018" name="Nat. Microbiol.">
        <title>Leveraging single-cell genomics to expand the fungal tree of life.</title>
        <authorList>
            <person name="Ahrendt S.R."/>
            <person name="Quandt C.A."/>
            <person name="Ciobanu D."/>
            <person name="Clum A."/>
            <person name="Salamov A."/>
            <person name="Andreopoulos B."/>
            <person name="Cheng J.F."/>
            <person name="Woyke T."/>
            <person name="Pelin A."/>
            <person name="Henrissat B."/>
            <person name="Reynolds N.K."/>
            <person name="Benny G.L."/>
            <person name="Smith M.E."/>
            <person name="James T.Y."/>
            <person name="Grigoriev I.V."/>
        </authorList>
    </citation>
    <scope>NUCLEOTIDE SEQUENCE [LARGE SCALE GENOMIC DNA]</scope>
    <source>
        <strain evidence="10">Benny S71-1</strain>
    </source>
</reference>
<evidence type="ECO:0000256" key="2">
    <source>
        <dbReference type="ARBA" id="ARBA00012418"/>
    </source>
</evidence>
<gene>
    <name evidence="9" type="ORF">SYNPS1DRAFT_23890</name>
</gene>
<proteinExistence type="inferred from homology"/>
<feature type="domain" description="RNA polymerase Rpb1" evidence="8">
    <location>
        <begin position="18"/>
        <end position="250"/>
    </location>
</feature>
<keyword evidence="3" id="KW-0240">DNA-directed RNA polymerase</keyword>
<evidence type="ECO:0000313" key="9">
    <source>
        <dbReference type="EMBL" id="RKP24012.1"/>
    </source>
</evidence>
<dbReference type="Pfam" id="PF04998">
    <property type="entry name" value="RNA_pol_Rpb1_5"/>
    <property type="match status" value="1"/>
</dbReference>
<evidence type="ECO:0000256" key="7">
    <source>
        <dbReference type="SAM" id="MobiDB-lite"/>
    </source>
</evidence>
<dbReference type="PANTHER" id="PTHR19376">
    <property type="entry name" value="DNA-DIRECTED RNA POLYMERASE"/>
    <property type="match status" value="1"/>
</dbReference>
<evidence type="ECO:0000256" key="5">
    <source>
        <dbReference type="ARBA" id="ARBA00022695"/>
    </source>
</evidence>
<evidence type="ECO:0000259" key="8">
    <source>
        <dbReference type="Pfam" id="PF04998"/>
    </source>
</evidence>
<dbReference type="InterPro" id="IPR045867">
    <property type="entry name" value="DNA-dir_RpoC_beta_prime"/>
</dbReference>
<evidence type="ECO:0000256" key="3">
    <source>
        <dbReference type="ARBA" id="ARBA00022478"/>
    </source>
</evidence>
<dbReference type="GO" id="GO:0003899">
    <property type="term" value="F:DNA-directed RNA polymerase activity"/>
    <property type="evidence" value="ECO:0007669"/>
    <property type="project" value="UniProtKB-EC"/>
</dbReference>
<dbReference type="Gene3D" id="1.10.357.120">
    <property type="match status" value="1"/>
</dbReference>
<dbReference type="EMBL" id="KZ990506">
    <property type="protein sequence ID" value="RKP24012.1"/>
    <property type="molecule type" value="Genomic_DNA"/>
</dbReference>
<name>A0A4P9YWY3_9FUNG</name>
<dbReference type="OrthoDB" id="270392at2759"/>
<dbReference type="GO" id="GO:0006351">
    <property type="term" value="P:DNA-templated transcription"/>
    <property type="evidence" value="ECO:0007669"/>
    <property type="project" value="InterPro"/>
</dbReference>
<evidence type="ECO:0000256" key="6">
    <source>
        <dbReference type="ARBA" id="ARBA00023163"/>
    </source>
</evidence>
<dbReference type="SUPFAM" id="SSF64484">
    <property type="entry name" value="beta and beta-prime subunits of DNA dependent RNA-polymerase"/>
    <property type="match status" value="1"/>
</dbReference>
<sequence>MPASARNPWRINAASHTIAAAFQYGEDALDVTKQKHLQQFGFAASNYQALLHKINPGRALYALDTETAVKHAKRAAKHPEKYAPTLSVYSPSKYLGAVSEKFHQSLSKDGLLHTKTSATPKLARKYDQQITPSKFQALMRLKYLQSLVEPGESVGVLAAQSVGEPSTQMTLNTFHFAGFGAKNVTLGIPRLREIVMTASANIKTPTMTMQLLDSTTDEQAAKFANDISRLTLADVMDEVEVTERLIKDPSGRRLKIYTVRLKMFTSQEYSQEYHVSAAAIARAIEVQFARKLDRRVMRQLRRPVASEGADEGTEPIDLAFEVTKKAGKTKSKLHDGEGDEDDQDVIAQGNESDTNADDQDATDAKMT</sequence>
<dbReference type="InterPro" id="IPR007081">
    <property type="entry name" value="RNA_pol_Rpb1_5"/>
</dbReference>
<dbReference type="GO" id="GO:0005736">
    <property type="term" value="C:RNA polymerase I complex"/>
    <property type="evidence" value="ECO:0007669"/>
    <property type="project" value="TreeGrafter"/>
</dbReference>